<protein>
    <submittedName>
        <fullName evidence="6">Putative DNA primase/helicase</fullName>
    </submittedName>
</protein>
<dbReference type="GO" id="GO:0016787">
    <property type="term" value="F:hydrolase activity"/>
    <property type="evidence" value="ECO:0007669"/>
    <property type="project" value="UniProtKB-KW"/>
</dbReference>
<dbReference type="NCBIfam" id="TIGR01613">
    <property type="entry name" value="primase_Cterm"/>
    <property type="match status" value="1"/>
</dbReference>
<evidence type="ECO:0000256" key="4">
    <source>
        <dbReference type="ARBA" id="ARBA00022840"/>
    </source>
</evidence>
<dbReference type="InterPro" id="IPR004968">
    <property type="entry name" value="DNA_primase/NTPase_C"/>
</dbReference>
<dbReference type="RefSeq" id="WP_092908045.1">
    <property type="nucleotide sequence ID" value="NZ_FOUZ01000006.1"/>
</dbReference>
<dbReference type="SUPFAM" id="SSF52540">
    <property type="entry name" value="P-loop containing nucleoside triphosphate hydrolases"/>
    <property type="match status" value="1"/>
</dbReference>
<keyword evidence="2" id="KW-0378">Hydrolase</keyword>
<evidence type="ECO:0000313" key="6">
    <source>
        <dbReference type="EMBL" id="SFN10006.1"/>
    </source>
</evidence>
<dbReference type="InterPro" id="IPR045455">
    <property type="entry name" value="NrS-1_pol-like_helicase"/>
</dbReference>
<evidence type="ECO:0000256" key="1">
    <source>
        <dbReference type="ARBA" id="ARBA00022741"/>
    </source>
</evidence>
<feature type="domain" description="SF3 helicase" evidence="5">
    <location>
        <begin position="252"/>
        <end position="410"/>
    </location>
</feature>
<keyword evidence="1" id="KW-0547">Nucleotide-binding</keyword>
<dbReference type="PANTHER" id="PTHR35372:SF2">
    <property type="entry name" value="SF3 HELICASE DOMAIN-CONTAINING PROTEIN"/>
    <property type="match status" value="1"/>
</dbReference>
<dbReference type="InterPro" id="IPR014015">
    <property type="entry name" value="Helicase_SF3_DNA-vir"/>
</dbReference>
<proteinExistence type="predicted"/>
<dbReference type="Gene3D" id="3.40.50.300">
    <property type="entry name" value="P-loop containing nucleotide triphosphate hydrolases"/>
    <property type="match status" value="1"/>
</dbReference>
<dbReference type="EMBL" id="FOUZ01000006">
    <property type="protein sequence ID" value="SFN10006.1"/>
    <property type="molecule type" value="Genomic_DNA"/>
</dbReference>
<dbReference type="GO" id="GO:0005524">
    <property type="term" value="F:ATP binding"/>
    <property type="evidence" value="ECO:0007669"/>
    <property type="project" value="UniProtKB-KW"/>
</dbReference>
<dbReference type="InterPro" id="IPR051620">
    <property type="entry name" value="ORF904-like_C"/>
</dbReference>
<reference evidence="7" key="1">
    <citation type="submission" date="2016-10" db="EMBL/GenBank/DDBJ databases">
        <authorList>
            <person name="Varghese N."/>
            <person name="Submissions S."/>
        </authorList>
    </citation>
    <scope>NUCLEOTIDE SEQUENCE [LARGE SCALE GENOMIC DNA]</scope>
    <source>
        <strain evidence="7">XJ109</strain>
    </source>
</reference>
<evidence type="ECO:0000256" key="3">
    <source>
        <dbReference type="ARBA" id="ARBA00022806"/>
    </source>
</evidence>
<dbReference type="Pfam" id="PF08706">
    <property type="entry name" value="D5_N"/>
    <property type="match status" value="1"/>
</dbReference>
<dbReference type="PROSITE" id="PS51206">
    <property type="entry name" value="SF3_HELICASE_1"/>
    <property type="match status" value="1"/>
</dbReference>
<dbReference type="PANTHER" id="PTHR35372">
    <property type="entry name" value="ATP BINDING PROTEIN-RELATED"/>
    <property type="match status" value="1"/>
</dbReference>
<evidence type="ECO:0000259" key="5">
    <source>
        <dbReference type="PROSITE" id="PS51206"/>
    </source>
</evidence>
<evidence type="ECO:0000256" key="2">
    <source>
        <dbReference type="ARBA" id="ARBA00022801"/>
    </source>
</evidence>
<accession>A0A1I4W9V2</accession>
<name>A0A1I4W9V2_9FLAO</name>
<dbReference type="OrthoDB" id="9763644at2"/>
<dbReference type="SMART" id="SM00885">
    <property type="entry name" value="D5_N"/>
    <property type="match status" value="1"/>
</dbReference>
<dbReference type="InterPro" id="IPR014818">
    <property type="entry name" value="Phage/plasmid_primase_P4_C"/>
</dbReference>
<sequence length="531" mass="61568">MEVNKTNNQANLESELNFAPLDLPKDTNNIISTIVSGVNKHKITPAIEHSQLYEEILKEIKPIDFKAIVFPKLKDYEEQLKGLEVDSPDYKKVKELIKKCKLQPKHFVMVTIDELKKHINRNHFGLSKHNGNIYAYNGNFWQKVEKEEFQNFLKNVALKFGVEKYDAKYHRTIDELHKQFLADSYYKAPQQDANKVLINLKNGTFELSGKKKFLRDFNQNDFLTYQLNFNYDKDAKTPLFNNYLDKVLPNKDVQKLLAEYIGSIFLKNGNSLLKIEKVMLLYGSGANGKSVFYEVITALIGKENITSYSLQSLTNETGYQRAKLENVLLNYAPEISSKMNPTIFKQLASGEEVEARLPYGEPFIMSNYAKFLFNCNELPKETEQTKGYFRRFIIVPFNVTIPEEEQDKSLHTKIIDNELSGILNWALEGLERLIEQQGFTQVDEVNEMLKQFKLESDSVAMFIDEGYTKSTKGHYLVTKLYQNYREYCTSSGFVALNQKNFKRRLEAQNIEIKRTSAGMYVYVESTMINDF</sequence>
<dbReference type="GO" id="GO:0004386">
    <property type="term" value="F:helicase activity"/>
    <property type="evidence" value="ECO:0007669"/>
    <property type="project" value="UniProtKB-KW"/>
</dbReference>
<dbReference type="STRING" id="684065.SAMN05421738_106197"/>
<dbReference type="Pfam" id="PF19263">
    <property type="entry name" value="DUF5906"/>
    <property type="match status" value="1"/>
</dbReference>
<evidence type="ECO:0000313" key="7">
    <source>
        <dbReference type="Proteomes" id="UP000199149"/>
    </source>
</evidence>
<keyword evidence="3 6" id="KW-0347">Helicase</keyword>
<dbReference type="InterPro" id="IPR006500">
    <property type="entry name" value="Helicase_put_C_phage/plasmid"/>
</dbReference>
<keyword evidence="7" id="KW-1185">Reference proteome</keyword>
<gene>
    <name evidence="6" type="ORF">SAMN05421738_106197</name>
</gene>
<keyword evidence="4" id="KW-0067">ATP-binding</keyword>
<organism evidence="6 7">
    <name type="scientific">Algoriella xinjiangensis</name>
    <dbReference type="NCBI Taxonomy" id="684065"/>
    <lineage>
        <taxon>Bacteria</taxon>
        <taxon>Pseudomonadati</taxon>
        <taxon>Bacteroidota</taxon>
        <taxon>Flavobacteriia</taxon>
        <taxon>Flavobacteriales</taxon>
        <taxon>Weeksellaceae</taxon>
        <taxon>Algoriella</taxon>
    </lineage>
</organism>
<dbReference type="AlphaFoldDB" id="A0A1I4W9V2"/>
<dbReference type="InterPro" id="IPR027417">
    <property type="entry name" value="P-loop_NTPase"/>
</dbReference>
<dbReference type="Pfam" id="PF03288">
    <property type="entry name" value="Pox_D5"/>
    <property type="match status" value="1"/>
</dbReference>
<dbReference type="Proteomes" id="UP000199149">
    <property type="component" value="Unassembled WGS sequence"/>
</dbReference>